<evidence type="ECO:0000256" key="4">
    <source>
        <dbReference type="SAM" id="Phobius"/>
    </source>
</evidence>
<dbReference type="InterPro" id="IPR029052">
    <property type="entry name" value="Metallo-depent_PP-like"/>
</dbReference>
<evidence type="ECO:0000259" key="5">
    <source>
        <dbReference type="Pfam" id="PF00149"/>
    </source>
</evidence>
<dbReference type="SUPFAM" id="SSF56300">
    <property type="entry name" value="Metallo-dependent phosphatases"/>
    <property type="match status" value="1"/>
</dbReference>
<keyword evidence="2" id="KW-0378">Hydrolase</keyword>
<evidence type="ECO:0000313" key="6">
    <source>
        <dbReference type="EMBL" id="TDE13043.1"/>
    </source>
</evidence>
<comment type="caution">
    <text evidence="6">The sequence shown here is derived from an EMBL/GenBank/DDBJ whole genome shotgun (WGS) entry which is preliminary data.</text>
</comment>
<reference evidence="6 7" key="1">
    <citation type="submission" date="2019-03" db="EMBL/GenBank/DDBJ databases">
        <title>Draft genome sequences of novel Actinobacteria.</title>
        <authorList>
            <person name="Sahin N."/>
            <person name="Ay H."/>
            <person name="Saygin H."/>
        </authorList>
    </citation>
    <scope>NUCLEOTIDE SEQUENCE [LARGE SCALE GENOMIC DNA]</scope>
    <source>
        <strain evidence="6 7">5K138</strain>
    </source>
</reference>
<protein>
    <submittedName>
        <fullName evidence="6">Metallophosphoesterase</fullName>
    </submittedName>
</protein>
<keyword evidence="7" id="KW-1185">Reference proteome</keyword>
<dbReference type="GO" id="GO:0016020">
    <property type="term" value="C:membrane"/>
    <property type="evidence" value="ECO:0007669"/>
    <property type="project" value="GOC"/>
</dbReference>
<sequence length="517" mass="54345">MCYQQGVEATTQTAAPEAPRRFRWRDGVRPATWPSWLRRTLSVLSPVVLALVGAWIALSVAGTTQAYAGPLAIDVAFKPTIGGESIIRLDPVGAVVLDTHQGPVTLDISVREVDLDGLNGIVQDPNTLSSLDEEITNGIQDVLVDAAIRAALAAVIGAALAAGLVLRSVRRALLGAAVAAVAVVGTYGLAALTYDPESVREPAYTGPLAAAPQLIGNAEDIATNFDAYADQLAGFVTNVAAVYDTTLNLETFQPTDDTIRVLHVSDLHLNPAAWDIIDAVAEQYDVDVIVDTGDIVDQGTPVESAYVRPIGELGRPYVFVKGNHDSVATAAAVAAQPGAVVLDGEAGEAVEVAGLRFAGAPDPRFTPDKSVRGIPDDTIRTGTEDFADDAAELDPPPDVIVFHDPSHAELFDGIAPLVLSGHAHKRDTYTLDEGTRVMVQGSTGGAGLRGLRDEEPTSVNLSVLYFNPETKRLVAWDDLTLGGLGQTSAEIDRHQADEDEGAAQGPEDPSPAPDLEN</sequence>
<evidence type="ECO:0000256" key="1">
    <source>
        <dbReference type="ARBA" id="ARBA00022723"/>
    </source>
</evidence>
<accession>A0A4R5DQG9</accession>
<dbReference type="PANTHER" id="PTHR31302:SF31">
    <property type="entry name" value="PHOSPHODIESTERASE YAEI"/>
    <property type="match status" value="1"/>
</dbReference>
<feature type="transmembrane region" description="Helical" evidence="4">
    <location>
        <begin position="173"/>
        <end position="194"/>
    </location>
</feature>
<keyword evidence="4" id="KW-0812">Transmembrane</keyword>
<dbReference type="AlphaFoldDB" id="A0A4R5DQG9"/>
<dbReference type="GO" id="GO:0009245">
    <property type="term" value="P:lipid A biosynthetic process"/>
    <property type="evidence" value="ECO:0007669"/>
    <property type="project" value="TreeGrafter"/>
</dbReference>
<dbReference type="Proteomes" id="UP000294739">
    <property type="component" value="Unassembled WGS sequence"/>
</dbReference>
<dbReference type="Gene3D" id="3.60.21.10">
    <property type="match status" value="1"/>
</dbReference>
<evidence type="ECO:0000256" key="3">
    <source>
        <dbReference type="SAM" id="MobiDB-lite"/>
    </source>
</evidence>
<dbReference type="EMBL" id="SMKZ01000006">
    <property type="protein sequence ID" value="TDE13043.1"/>
    <property type="molecule type" value="Genomic_DNA"/>
</dbReference>
<proteinExistence type="predicted"/>
<dbReference type="OrthoDB" id="5241348at2"/>
<dbReference type="InterPro" id="IPR004843">
    <property type="entry name" value="Calcineurin-like_PHP"/>
</dbReference>
<feature type="transmembrane region" description="Helical" evidence="4">
    <location>
        <begin position="41"/>
        <end position="61"/>
    </location>
</feature>
<dbReference type="PANTHER" id="PTHR31302">
    <property type="entry name" value="TRANSMEMBRANE PROTEIN WITH METALLOPHOSPHOESTERASE DOMAIN-RELATED"/>
    <property type="match status" value="1"/>
</dbReference>
<keyword evidence="4" id="KW-1133">Transmembrane helix</keyword>
<evidence type="ECO:0000256" key="2">
    <source>
        <dbReference type="ARBA" id="ARBA00022801"/>
    </source>
</evidence>
<dbReference type="InParanoid" id="A0A4R5DQG9"/>
<name>A0A4R5DQG9_9ACTN</name>
<gene>
    <name evidence="6" type="ORF">E1269_06520</name>
</gene>
<feature type="region of interest" description="Disordered" evidence="3">
    <location>
        <begin position="487"/>
        <end position="517"/>
    </location>
</feature>
<dbReference type="GO" id="GO:0046872">
    <property type="term" value="F:metal ion binding"/>
    <property type="evidence" value="ECO:0007669"/>
    <property type="project" value="UniProtKB-KW"/>
</dbReference>
<feature type="compositionally biased region" description="Pro residues" evidence="3">
    <location>
        <begin position="508"/>
        <end position="517"/>
    </location>
</feature>
<keyword evidence="1" id="KW-0479">Metal-binding</keyword>
<dbReference type="InterPro" id="IPR051158">
    <property type="entry name" value="Metallophosphoesterase_sf"/>
</dbReference>
<dbReference type="GO" id="GO:0008758">
    <property type="term" value="F:UDP-2,3-diacylglucosamine hydrolase activity"/>
    <property type="evidence" value="ECO:0007669"/>
    <property type="project" value="TreeGrafter"/>
</dbReference>
<feature type="domain" description="Calcineurin-like phosphoesterase" evidence="5">
    <location>
        <begin position="259"/>
        <end position="425"/>
    </location>
</feature>
<feature type="transmembrane region" description="Helical" evidence="4">
    <location>
        <begin position="146"/>
        <end position="166"/>
    </location>
</feature>
<organism evidence="6 7">
    <name type="scientific">Jiangella asiatica</name>
    <dbReference type="NCBI Taxonomy" id="2530372"/>
    <lineage>
        <taxon>Bacteria</taxon>
        <taxon>Bacillati</taxon>
        <taxon>Actinomycetota</taxon>
        <taxon>Actinomycetes</taxon>
        <taxon>Jiangellales</taxon>
        <taxon>Jiangellaceae</taxon>
        <taxon>Jiangella</taxon>
    </lineage>
</organism>
<evidence type="ECO:0000313" key="7">
    <source>
        <dbReference type="Proteomes" id="UP000294739"/>
    </source>
</evidence>
<keyword evidence="4" id="KW-0472">Membrane</keyword>
<dbReference type="Pfam" id="PF00149">
    <property type="entry name" value="Metallophos"/>
    <property type="match status" value="1"/>
</dbReference>